<dbReference type="PANTHER" id="PTHR33741">
    <property type="entry name" value="TRANSMEMBRANE PROTEIN DDB_G0269096-RELATED"/>
    <property type="match status" value="1"/>
</dbReference>
<evidence type="ECO:0000259" key="2">
    <source>
        <dbReference type="Pfam" id="PF04982"/>
    </source>
</evidence>
<evidence type="ECO:0000256" key="1">
    <source>
        <dbReference type="SAM" id="Phobius"/>
    </source>
</evidence>
<organism evidence="3">
    <name type="scientific">marine metagenome</name>
    <dbReference type="NCBI Taxonomy" id="408172"/>
    <lineage>
        <taxon>unclassified sequences</taxon>
        <taxon>metagenomes</taxon>
        <taxon>ecological metagenomes</taxon>
    </lineage>
</organism>
<protein>
    <recommendedName>
        <fullName evidence="2">HPP transmembrane region domain-containing protein</fullName>
    </recommendedName>
</protein>
<evidence type="ECO:0000313" key="3">
    <source>
        <dbReference type="EMBL" id="SVA74499.1"/>
    </source>
</evidence>
<gene>
    <name evidence="3" type="ORF">METZ01_LOCUS127353</name>
</gene>
<keyword evidence="1" id="KW-1133">Transmembrane helix</keyword>
<accession>A0A381YBM6</accession>
<feature type="transmembrane region" description="Helical" evidence="1">
    <location>
        <begin position="12"/>
        <end position="32"/>
    </location>
</feature>
<dbReference type="EMBL" id="UINC01017858">
    <property type="protein sequence ID" value="SVA74499.1"/>
    <property type="molecule type" value="Genomic_DNA"/>
</dbReference>
<dbReference type="InterPro" id="IPR058581">
    <property type="entry name" value="TM_HPP"/>
</dbReference>
<keyword evidence="1" id="KW-0472">Membrane</keyword>
<keyword evidence="1" id="KW-0812">Transmembrane</keyword>
<feature type="transmembrane region" description="Helical" evidence="1">
    <location>
        <begin position="86"/>
        <end position="109"/>
    </location>
</feature>
<dbReference type="AlphaFoldDB" id="A0A381YBM6"/>
<reference evidence="3" key="1">
    <citation type="submission" date="2018-05" db="EMBL/GenBank/DDBJ databases">
        <authorList>
            <person name="Lanie J.A."/>
            <person name="Ng W.-L."/>
            <person name="Kazmierczak K.M."/>
            <person name="Andrzejewski T.M."/>
            <person name="Davidsen T.M."/>
            <person name="Wayne K.J."/>
            <person name="Tettelin H."/>
            <person name="Glass J.I."/>
            <person name="Rusch D."/>
            <person name="Podicherti R."/>
            <person name="Tsui H.-C.T."/>
            <person name="Winkler M.E."/>
        </authorList>
    </citation>
    <scope>NUCLEOTIDE SEQUENCE</scope>
</reference>
<sequence length="156" mass="17316">MKIDPKYLKFRKHYIFQSIYASISIFILTLILNDNPVLIASIGSTAFIVFTMPKSITSQPKRIIGGHLSGFIIGSCFYMFPFSNYIFFAAIWHSLSVGITVFIMVVFDLEHPPAAGTALGMTLVGYNSSSSFAILISVILLAFISYVAKPFLRDLV</sequence>
<dbReference type="PANTHER" id="PTHR33741:SF5">
    <property type="entry name" value="TRANSMEMBRANE PROTEIN DDB_G0269096-RELATED"/>
    <property type="match status" value="1"/>
</dbReference>
<name>A0A381YBM6_9ZZZZ</name>
<proteinExistence type="predicted"/>
<feature type="transmembrane region" description="Helical" evidence="1">
    <location>
        <begin position="63"/>
        <end position="80"/>
    </location>
</feature>
<dbReference type="InterPro" id="IPR007065">
    <property type="entry name" value="HPP"/>
</dbReference>
<feature type="transmembrane region" description="Helical" evidence="1">
    <location>
        <begin position="130"/>
        <end position="148"/>
    </location>
</feature>
<feature type="domain" description="HPP transmembrane region" evidence="2">
    <location>
        <begin position="15"/>
        <end position="143"/>
    </location>
</feature>
<dbReference type="Pfam" id="PF04982">
    <property type="entry name" value="TM_HPP"/>
    <property type="match status" value="1"/>
</dbReference>